<keyword evidence="8 9" id="KW-0051">Antiviral defense</keyword>
<accession>A0AAT9LHR8</accession>
<comment type="subunit">
    <text evidence="9">Homodimer, forms a heterotetramer with a Cas1 homodimer.</text>
</comment>
<keyword evidence="4 9" id="KW-0479">Metal-binding</keyword>
<dbReference type="AlphaFoldDB" id="A0AAT9LHR8"/>
<feature type="binding site" evidence="9">
    <location>
        <position position="8"/>
    </location>
    <ligand>
        <name>Mg(2+)</name>
        <dbReference type="ChEBI" id="CHEBI:18420"/>
        <note>catalytic</note>
    </ligand>
</feature>
<dbReference type="GO" id="GO:0046872">
    <property type="term" value="F:metal ion binding"/>
    <property type="evidence" value="ECO:0007669"/>
    <property type="project" value="UniProtKB-UniRule"/>
</dbReference>
<organism evidence="10">
    <name type="scientific">Candidatus Fermentithermobacillus carboniphilus</name>
    <dbReference type="NCBI Taxonomy" id="3085328"/>
    <lineage>
        <taxon>Bacteria</taxon>
        <taxon>Bacillati</taxon>
        <taxon>Bacillota</taxon>
        <taxon>Candidatus Fermentithermobacillia</taxon>
        <taxon>Candidatus Fermentithermobacillales</taxon>
        <taxon>Candidatus Fermentithermobacillaceae</taxon>
        <taxon>Candidatus Fermentithermobacillus</taxon>
    </lineage>
</organism>
<evidence type="ECO:0000256" key="8">
    <source>
        <dbReference type="ARBA" id="ARBA00023118"/>
    </source>
</evidence>
<gene>
    <name evidence="9 10" type="primary">cas2</name>
    <name evidence="10" type="ORF">IMF26_11145</name>
</gene>
<reference evidence="10" key="1">
    <citation type="submission" date="2020-10" db="EMBL/GenBank/DDBJ databases">
        <authorList>
            <person name="Kadnikov V."/>
            <person name="Beletsky A.V."/>
            <person name="Mardanov A.V."/>
            <person name="Karnachuk O.V."/>
            <person name="Ravin N.V."/>
        </authorList>
    </citation>
    <scope>NUCLEOTIDE SEQUENCE</scope>
    <source>
        <strain evidence="10">Bu02</strain>
    </source>
</reference>
<evidence type="ECO:0000256" key="2">
    <source>
        <dbReference type="ARBA" id="ARBA00009959"/>
    </source>
</evidence>
<dbReference type="PANTHER" id="PTHR34405:SF1">
    <property type="entry name" value="CRISPR-ASSOCIATED ENDORIBONUCLEASE CAS2"/>
    <property type="match status" value="1"/>
</dbReference>
<evidence type="ECO:0000256" key="5">
    <source>
        <dbReference type="ARBA" id="ARBA00022759"/>
    </source>
</evidence>
<dbReference type="EC" id="3.1.-.-" evidence="9"/>
<dbReference type="NCBIfam" id="TIGR01573">
    <property type="entry name" value="cas2"/>
    <property type="match status" value="1"/>
</dbReference>
<proteinExistence type="inferred from homology"/>
<dbReference type="SUPFAM" id="SSF143430">
    <property type="entry name" value="TTP0101/SSO1404-like"/>
    <property type="match status" value="1"/>
</dbReference>
<evidence type="ECO:0000313" key="10">
    <source>
        <dbReference type="EMBL" id="QUL99738.1"/>
    </source>
</evidence>
<evidence type="ECO:0000256" key="1">
    <source>
        <dbReference type="ARBA" id="ARBA00001946"/>
    </source>
</evidence>
<dbReference type="InterPro" id="IPR019199">
    <property type="entry name" value="Virulence_VapD/CRISPR_Cas2"/>
</dbReference>
<evidence type="ECO:0000256" key="6">
    <source>
        <dbReference type="ARBA" id="ARBA00022801"/>
    </source>
</evidence>
<dbReference type="InterPro" id="IPR021127">
    <property type="entry name" value="CRISPR_associated_Cas2"/>
</dbReference>
<dbReference type="GO" id="GO:0051607">
    <property type="term" value="P:defense response to virus"/>
    <property type="evidence" value="ECO:0007669"/>
    <property type="project" value="UniProtKB-UniRule"/>
</dbReference>
<dbReference type="KEGG" id="fcz:IMF26_11145"/>
<protein>
    <recommendedName>
        <fullName evidence="9">CRISPR-associated endoribonuclease Cas2</fullName>
        <ecNumber evidence="9">3.1.-.-</ecNumber>
    </recommendedName>
</protein>
<comment type="cofactor">
    <cofactor evidence="1 9">
        <name>Mg(2+)</name>
        <dbReference type="ChEBI" id="CHEBI:18420"/>
    </cofactor>
</comment>
<dbReference type="PANTHER" id="PTHR34405">
    <property type="entry name" value="CRISPR-ASSOCIATED ENDORIBONUCLEASE CAS2"/>
    <property type="match status" value="1"/>
</dbReference>
<dbReference type="CDD" id="cd09725">
    <property type="entry name" value="Cas2_I_II_III"/>
    <property type="match status" value="1"/>
</dbReference>
<evidence type="ECO:0000256" key="4">
    <source>
        <dbReference type="ARBA" id="ARBA00022723"/>
    </source>
</evidence>
<dbReference type="GO" id="GO:0004521">
    <property type="term" value="F:RNA endonuclease activity"/>
    <property type="evidence" value="ECO:0007669"/>
    <property type="project" value="InterPro"/>
</dbReference>
<reference evidence="10" key="2">
    <citation type="journal article" date="2023" name="Biology">
        <title>Prokaryotic Life Associated with Coal-Fire Gas Vents Revealed by Metagenomics.</title>
        <authorList>
            <person name="Kadnikov V.V."/>
            <person name="Mardanov A.V."/>
            <person name="Beletsky A.V."/>
            <person name="Karnachuk O.V."/>
            <person name="Ravin N.V."/>
        </authorList>
    </citation>
    <scope>NUCLEOTIDE SEQUENCE</scope>
    <source>
        <strain evidence="10">Bu02</strain>
    </source>
</reference>
<comment type="function">
    <text evidence="9">CRISPR (clustered regularly interspaced short palindromic repeat), is an adaptive immune system that provides protection against mobile genetic elements (viruses, transposable elements and conjugative plasmids). CRISPR clusters contain sequences complementary to antecedent mobile elements and target invading nucleic acids. CRISPR clusters are transcribed and processed into CRISPR RNA (crRNA). Functions as a ssRNA-specific endoribonuclease. Involved in the integration of spacer DNA into the CRISPR cassette.</text>
</comment>
<dbReference type="HAMAP" id="MF_01471">
    <property type="entry name" value="Cas2"/>
    <property type="match status" value="1"/>
</dbReference>
<dbReference type="Pfam" id="PF09827">
    <property type="entry name" value="CRISPR_Cas2"/>
    <property type="match status" value="1"/>
</dbReference>
<comment type="similarity">
    <text evidence="2 9">Belongs to the CRISPR-associated endoribonuclease Cas2 protein family.</text>
</comment>
<keyword evidence="3 9" id="KW-0540">Nuclease</keyword>
<keyword evidence="6 9" id="KW-0378">Hydrolase</keyword>
<evidence type="ECO:0000256" key="7">
    <source>
        <dbReference type="ARBA" id="ARBA00022842"/>
    </source>
</evidence>
<dbReference type="Gene3D" id="3.30.70.240">
    <property type="match status" value="1"/>
</dbReference>
<dbReference type="GO" id="GO:0016787">
    <property type="term" value="F:hydrolase activity"/>
    <property type="evidence" value="ECO:0007669"/>
    <property type="project" value="UniProtKB-KW"/>
</dbReference>
<sequence>MFVILVYDVNEKRVAKVLKKCREYLYWVQNSVLEGELTNLRLKQLLMELEKIIDKDEDSVIVYCFDSTRYSSRQILGRKKGGMSEFI</sequence>
<keyword evidence="5 9" id="KW-0255">Endonuclease</keyword>
<dbReference type="EMBL" id="CP062796">
    <property type="protein sequence ID" value="QUL99738.1"/>
    <property type="molecule type" value="Genomic_DNA"/>
</dbReference>
<keyword evidence="7 9" id="KW-0460">Magnesium</keyword>
<dbReference type="GO" id="GO:0043571">
    <property type="term" value="P:maintenance of CRISPR repeat elements"/>
    <property type="evidence" value="ECO:0007669"/>
    <property type="project" value="UniProtKB-UniRule"/>
</dbReference>
<evidence type="ECO:0000256" key="3">
    <source>
        <dbReference type="ARBA" id="ARBA00022722"/>
    </source>
</evidence>
<name>A0AAT9LHR8_9FIRM</name>
<evidence type="ECO:0000256" key="9">
    <source>
        <dbReference type="HAMAP-Rule" id="MF_01471"/>
    </source>
</evidence>